<reference evidence="17 18" key="1">
    <citation type="submission" date="2019-08" db="EMBL/GenBank/DDBJ databases">
        <title>In-depth cultivation of the pig gut microbiome towards novel bacterial diversity and tailored functional studies.</title>
        <authorList>
            <person name="Wylensek D."/>
            <person name="Hitch T.C.A."/>
            <person name="Clavel T."/>
        </authorList>
    </citation>
    <scope>NUCLEOTIDE SEQUENCE [LARGE SCALE GENOMIC DNA]</scope>
    <source>
        <strain evidence="17 18">Oil+RF-744-GAM-WT-6</strain>
    </source>
</reference>
<sequence length="210" mass="23499">MINVALPKGRLGNQVYKILEAAGYECPELLDSSSRKLVFENADRGVRYFCVKPTDVHVYVERGAADVGIVGKDDLLEYAPEVYELLDLKLGKCRMCICGPAGFEEDRSCTLKVATKFPHIARHYYEELGRDIDIIKLHGSIELAPILGLSDVICDLVETGTTLRENNLVVLSEVVPISARFICNPVAWQFRHEEIGHMKHALEERIGKGE</sequence>
<evidence type="ECO:0000256" key="9">
    <source>
        <dbReference type="ARBA" id="ARBA00022676"/>
    </source>
</evidence>
<dbReference type="Proteomes" id="UP000461880">
    <property type="component" value="Unassembled WGS sequence"/>
</dbReference>
<keyword evidence="11 15" id="KW-0547">Nucleotide-binding</keyword>
<evidence type="ECO:0000256" key="1">
    <source>
        <dbReference type="ARBA" id="ARBA00000915"/>
    </source>
</evidence>
<dbReference type="GO" id="GO:0003879">
    <property type="term" value="F:ATP phosphoribosyltransferase activity"/>
    <property type="evidence" value="ECO:0007669"/>
    <property type="project" value="UniProtKB-UniRule"/>
</dbReference>
<evidence type="ECO:0000256" key="14">
    <source>
        <dbReference type="ARBA" id="ARBA00024861"/>
    </source>
</evidence>
<dbReference type="InterPro" id="IPR024893">
    <property type="entry name" value="ATP_PRibTrfase_HisG_short"/>
</dbReference>
<feature type="domain" description="ATP phosphoribosyltransferase catalytic" evidence="16">
    <location>
        <begin position="52"/>
        <end position="203"/>
    </location>
</feature>
<evidence type="ECO:0000256" key="11">
    <source>
        <dbReference type="ARBA" id="ARBA00022741"/>
    </source>
</evidence>
<keyword evidence="13 15" id="KW-0368">Histidine biosynthesis</keyword>
<gene>
    <name evidence="15" type="primary">hisG</name>
    <name evidence="17" type="ORF">FYJ51_01415</name>
</gene>
<evidence type="ECO:0000256" key="4">
    <source>
        <dbReference type="ARBA" id="ARBA00009489"/>
    </source>
</evidence>
<dbReference type="InterPro" id="IPR018198">
    <property type="entry name" value="ATP_PRibTrfase_CS"/>
</dbReference>
<protein>
    <recommendedName>
        <fullName evidence="6 15">ATP phosphoribosyltransferase</fullName>
        <shortName evidence="15">ATP-PRT</shortName>
        <shortName evidence="15">ATP-PRTase</shortName>
        <ecNumber evidence="5 15">2.4.2.17</ecNumber>
    </recommendedName>
</protein>
<evidence type="ECO:0000256" key="2">
    <source>
        <dbReference type="ARBA" id="ARBA00004496"/>
    </source>
</evidence>
<dbReference type="PANTHER" id="PTHR21403">
    <property type="entry name" value="ATP PHOSPHORIBOSYLTRANSFERASE ATP-PRTASE"/>
    <property type="match status" value="1"/>
</dbReference>
<evidence type="ECO:0000256" key="10">
    <source>
        <dbReference type="ARBA" id="ARBA00022679"/>
    </source>
</evidence>
<comment type="similarity">
    <text evidence="4 15">Belongs to the ATP phosphoribosyltransferase family. Short subfamily.</text>
</comment>
<organism evidence="17 18">
    <name type="scientific">Stecheria intestinalis</name>
    <dbReference type="NCBI Taxonomy" id="2606630"/>
    <lineage>
        <taxon>Bacteria</taxon>
        <taxon>Bacillati</taxon>
        <taxon>Bacillota</taxon>
        <taxon>Erysipelotrichia</taxon>
        <taxon>Erysipelotrichales</taxon>
        <taxon>Erysipelotrichaceae</taxon>
        <taxon>Stecheria</taxon>
    </lineage>
</organism>
<dbReference type="GO" id="GO:0005737">
    <property type="term" value="C:cytoplasm"/>
    <property type="evidence" value="ECO:0007669"/>
    <property type="project" value="UniProtKB-SubCell"/>
</dbReference>
<dbReference type="FunFam" id="3.40.190.10:FF:000008">
    <property type="entry name" value="ATP phosphoribosyltransferase"/>
    <property type="match status" value="1"/>
</dbReference>
<evidence type="ECO:0000256" key="3">
    <source>
        <dbReference type="ARBA" id="ARBA00004667"/>
    </source>
</evidence>
<dbReference type="SUPFAM" id="SSF53850">
    <property type="entry name" value="Periplasmic binding protein-like II"/>
    <property type="match status" value="1"/>
</dbReference>
<dbReference type="Pfam" id="PF01634">
    <property type="entry name" value="HisG"/>
    <property type="match status" value="1"/>
</dbReference>
<dbReference type="InterPro" id="IPR013820">
    <property type="entry name" value="ATP_PRibTrfase_cat"/>
</dbReference>
<keyword evidence="9 15" id="KW-0328">Glycosyltransferase</keyword>
<keyword evidence="7 15" id="KW-0963">Cytoplasm</keyword>
<comment type="subunit">
    <text evidence="15">Heteromultimer composed of HisG and HisZ subunits.</text>
</comment>
<name>A0A7X2NQI8_9FIRM</name>
<evidence type="ECO:0000256" key="7">
    <source>
        <dbReference type="ARBA" id="ARBA00022490"/>
    </source>
</evidence>
<evidence type="ECO:0000313" key="18">
    <source>
        <dbReference type="Proteomes" id="UP000461880"/>
    </source>
</evidence>
<keyword evidence="18" id="KW-1185">Reference proteome</keyword>
<accession>A0A7X2NQI8</accession>
<keyword evidence="12 15" id="KW-0067">ATP-binding</keyword>
<comment type="function">
    <text evidence="14 15">Catalyzes the condensation of ATP and 5-phosphoribose 1-diphosphate to form N'-(5'-phosphoribosyl)-ATP (PR-ATP). Has a crucial role in the pathway because the rate of histidine biosynthesis seems to be controlled primarily by regulation of HisG enzymatic activity.</text>
</comment>
<comment type="subcellular location">
    <subcellularLocation>
        <location evidence="2 15">Cytoplasm</location>
    </subcellularLocation>
</comment>
<dbReference type="CDD" id="cd13595">
    <property type="entry name" value="PBP2_HisGs"/>
    <property type="match status" value="1"/>
</dbReference>
<evidence type="ECO:0000256" key="13">
    <source>
        <dbReference type="ARBA" id="ARBA00023102"/>
    </source>
</evidence>
<dbReference type="NCBIfam" id="TIGR00070">
    <property type="entry name" value="hisG"/>
    <property type="match status" value="1"/>
</dbReference>
<evidence type="ECO:0000313" key="17">
    <source>
        <dbReference type="EMBL" id="MSS57568.1"/>
    </source>
</evidence>
<dbReference type="AlphaFoldDB" id="A0A7X2NQI8"/>
<evidence type="ECO:0000256" key="8">
    <source>
        <dbReference type="ARBA" id="ARBA00022605"/>
    </source>
</evidence>
<comment type="domain">
    <text evidence="15">Lacks the C-terminal regulatory region which is replaced by HisZ.</text>
</comment>
<comment type="caution">
    <text evidence="17">The sequence shown here is derived from an EMBL/GenBank/DDBJ whole genome shotgun (WGS) entry which is preliminary data.</text>
</comment>
<dbReference type="InterPro" id="IPR001348">
    <property type="entry name" value="ATP_PRibTrfase_HisG"/>
</dbReference>
<comment type="catalytic activity">
    <reaction evidence="1 15">
        <text>1-(5-phospho-beta-D-ribosyl)-ATP + diphosphate = 5-phospho-alpha-D-ribose 1-diphosphate + ATP</text>
        <dbReference type="Rhea" id="RHEA:18473"/>
        <dbReference type="ChEBI" id="CHEBI:30616"/>
        <dbReference type="ChEBI" id="CHEBI:33019"/>
        <dbReference type="ChEBI" id="CHEBI:58017"/>
        <dbReference type="ChEBI" id="CHEBI:73183"/>
        <dbReference type="EC" id="2.4.2.17"/>
    </reaction>
</comment>
<dbReference type="GO" id="GO:0005524">
    <property type="term" value="F:ATP binding"/>
    <property type="evidence" value="ECO:0007669"/>
    <property type="project" value="UniProtKB-KW"/>
</dbReference>
<dbReference type="RefSeq" id="WP_154502376.1">
    <property type="nucleotide sequence ID" value="NZ_VUMN01000002.1"/>
</dbReference>
<evidence type="ECO:0000256" key="15">
    <source>
        <dbReference type="HAMAP-Rule" id="MF_01018"/>
    </source>
</evidence>
<evidence type="ECO:0000256" key="12">
    <source>
        <dbReference type="ARBA" id="ARBA00022840"/>
    </source>
</evidence>
<dbReference type="PANTHER" id="PTHR21403:SF8">
    <property type="entry name" value="ATP PHOSPHORIBOSYLTRANSFERASE"/>
    <property type="match status" value="1"/>
</dbReference>
<evidence type="ECO:0000256" key="6">
    <source>
        <dbReference type="ARBA" id="ARBA00020998"/>
    </source>
</evidence>
<evidence type="ECO:0000259" key="16">
    <source>
        <dbReference type="Pfam" id="PF01634"/>
    </source>
</evidence>
<keyword evidence="8 15" id="KW-0028">Amino-acid biosynthesis</keyword>
<evidence type="ECO:0000256" key="5">
    <source>
        <dbReference type="ARBA" id="ARBA00011946"/>
    </source>
</evidence>
<keyword evidence="10 15" id="KW-0808">Transferase</keyword>
<dbReference type="EMBL" id="VUMN01000002">
    <property type="protein sequence ID" value="MSS57568.1"/>
    <property type="molecule type" value="Genomic_DNA"/>
</dbReference>
<dbReference type="UniPathway" id="UPA00031">
    <property type="reaction ID" value="UER00006"/>
</dbReference>
<dbReference type="EC" id="2.4.2.17" evidence="5 15"/>
<proteinExistence type="inferred from homology"/>
<dbReference type="GO" id="GO:0000105">
    <property type="term" value="P:L-histidine biosynthetic process"/>
    <property type="evidence" value="ECO:0007669"/>
    <property type="project" value="UniProtKB-UniRule"/>
</dbReference>
<dbReference type="Gene3D" id="3.40.190.10">
    <property type="entry name" value="Periplasmic binding protein-like II"/>
    <property type="match status" value="2"/>
</dbReference>
<dbReference type="HAMAP" id="MF_01018">
    <property type="entry name" value="HisG_Short"/>
    <property type="match status" value="1"/>
</dbReference>
<dbReference type="PROSITE" id="PS01316">
    <property type="entry name" value="ATP_P_PHORIBOSYLTR"/>
    <property type="match status" value="1"/>
</dbReference>
<comment type="pathway">
    <text evidence="3 15">Amino-acid biosynthesis; L-histidine biosynthesis; L-histidine from 5-phospho-alpha-D-ribose 1-diphosphate: step 1/9.</text>
</comment>